<dbReference type="eggNOG" id="COG1188">
    <property type="taxonomic scope" value="Bacteria"/>
</dbReference>
<dbReference type="Gene3D" id="3.10.290.10">
    <property type="entry name" value="RNA-binding S4 domain"/>
    <property type="match status" value="1"/>
</dbReference>
<accession>I0EQF5</accession>
<dbReference type="KEGG" id="hcm:HCD_00710"/>
<dbReference type="Pfam" id="PF01479">
    <property type="entry name" value="S4"/>
    <property type="match status" value="1"/>
</dbReference>
<evidence type="ECO:0000256" key="4">
    <source>
        <dbReference type="ARBA" id="ARBA00022917"/>
    </source>
</evidence>
<dbReference type="Proteomes" id="UP000005013">
    <property type="component" value="Chromosome"/>
</dbReference>
<dbReference type="CDD" id="cd00165">
    <property type="entry name" value="S4"/>
    <property type="match status" value="1"/>
</dbReference>
<dbReference type="InterPro" id="IPR036986">
    <property type="entry name" value="S4_RNA-bd_sf"/>
</dbReference>
<sequence>MRIDKFLQSVGLVKRRVLATDMCNEKAVQLNGSCTKPSKEVKVGDIISLHYLKGVEEYIILQVPTLKNVPRKDTHLYIESKNATKQ</sequence>
<evidence type="ECO:0000259" key="6">
    <source>
        <dbReference type="SMART" id="SM00363"/>
    </source>
</evidence>
<keyword evidence="8" id="KW-1185">Reference proteome</keyword>
<keyword evidence="4" id="KW-0648">Protein biosynthesis</keyword>
<dbReference type="EMBL" id="CP003481">
    <property type="protein sequence ID" value="AFI05174.1"/>
    <property type="molecule type" value="Genomic_DNA"/>
</dbReference>
<keyword evidence="1" id="KW-0820">tRNA-binding</keyword>
<dbReference type="STRING" id="1163745.HCD_00710"/>
<evidence type="ECO:0000256" key="1">
    <source>
        <dbReference type="ARBA" id="ARBA00022555"/>
    </source>
</evidence>
<dbReference type="GO" id="GO:0019843">
    <property type="term" value="F:rRNA binding"/>
    <property type="evidence" value="ECO:0007669"/>
    <property type="project" value="UniProtKB-KW"/>
</dbReference>
<evidence type="ECO:0000256" key="5">
    <source>
        <dbReference type="PROSITE-ProRule" id="PRU00182"/>
    </source>
</evidence>
<dbReference type="InterPro" id="IPR025490">
    <property type="entry name" value="RqcP"/>
</dbReference>
<protein>
    <recommendedName>
        <fullName evidence="6">RNA-binding S4 domain-containing protein</fullName>
    </recommendedName>
</protein>
<dbReference type="SUPFAM" id="SSF55174">
    <property type="entry name" value="Alpha-L RNA-binding motif"/>
    <property type="match status" value="1"/>
</dbReference>
<evidence type="ECO:0000256" key="2">
    <source>
        <dbReference type="ARBA" id="ARBA00022730"/>
    </source>
</evidence>
<keyword evidence="3 5" id="KW-0694">RNA-binding</keyword>
<dbReference type="RefSeq" id="WP_014658703.1">
    <property type="nucleotide sequence ID" value="NC_017735.1"/>
</dbReference>
<dbReference type="OrthoDB" id="9797176at2"/>
<dbReference type="PROSITE" id="PS50889">
    <property type="entry name" value="S4"/>
    <property type="match status" value="1"/>
</dbReference>
<dbReference type="GO" id="GO:0000049">
    <property type="term" value="F:tRNA binding"/>
    <property type="evidence" value="ECO:0007669"/>
    <property type="project" value="UniProtKB-KW"/>
</dbReference>
<keyword evidence="2" id="KW-0699">rRNA-binding</keyword>
<name>I0EQF5_HELCM</name>
<dbReference type="AlphaFoldDB" id="I0EQF5"/>
<gene>
    <name evidence="7" type="ordered locus">HCD_00710</name>
</gene>
<dbReference type="InterPro" id="IPR002942">
    <property type="entry name" value="S4_RNA-bd"/>
</dbReference>
<reference evidence="7 8" key="1">
    <citation type="journal article" date="2013" name="PLoS ONE">
        <title>Sequence Divergence and Conservation in Genomes ofHelicobacter cetorum Strains from a Dolphin and a Whale.</title>
        <authorList>
            <person name="Kersulyte D."/>
            <person name="Rossi M."/>
            <person name="Berg D.E."/>
        </authorList>
    </citation>
    <scope>NUCLEOTIDE SEQUENCE [LARGE SCALE GENOMIC DNA]</scope>
    <source>
        <strain evidence="7 8">MIT 99-5656</strain>
    </source>
</reference>
<evidence type="ECO:0000313" key="8">
    <source>
        <dbReference type="Proteomes" id="UP000005013"/>
    </source>
</evidence>
<organism evidence="7 8">
    <name type="scientific">Helicobacter cetorum (strain ATCC BAA-540 / CCUG 52418 / MIT 99-5656)</name>
    <dbReference type="NCBI Taxonomy" id="1163745"/>
    <lineage>
        <taxon>Bacteria</taxon>
        <taxon>Pseudomonadati</taxon>
        <taxon>Campylobacterota</taxon>
        <taxon>Epsilonproteobacteria</taxon>
        <taxon>Campylobacterales</taxon>
        <taxon>Helicobacteraceae</taxon>
        <taxon>Helicobacter</taxon>
    </lineage>
</organism>
<feature type="domain" description="RNA-binding S4" evidence="6">
    <location>
        <begin position="1"/>
        <end position="60"/>
    </location>
</feature>
<evidence type="ECO:0000313" key="7">
    <source>
        <dbReference type="EMBL" id="AFI05174.1"/>
    </source>
</evidence>
<dbReference type="PATRIC" id="fig|1163745.3.peg.150"/>
<dbReference type="SMART" id="SM00363">
    <property type="entry name" value="S4"/>
    <property type="match status" value="1"/>
</dbReference>
<dbReference type="PIRSF" id="PIRSF038881">
    <property type="entry name" value="RNAbp_HP1423"/>
    <property type="match status" value="1"/>
</dbReference>
<dbReference type="GO" id="GO:0006412">
    <property type="term" value="P:translation"/>
    <property type="evidence" value="ECO:0007669"/>
    <property type="project" value="UniProtKB-KW"/>
</dbReference>
<evidence type="ECO:0000256" key="3">
    <source>
        <dbReference type="ARBA" id="ARBA00022884"/>
    </source>
</evidence>
<dbReference type="HOGENOM" id="CLU_101003_4_2_7"/>
<proteinExistence type="predicted"/>